<name>A0A9J5YKN5_SOLCO</name>
<evidence type="ECO:0000313" key="2">
    <source>
        <dbReference type="Proteomes" id="UP000824120"/>
    </source>
</evidence>
<dbReference type="Proteomes" id="UP000824120">
    <property type="component" value="Chromosome 6"/>
</dbReference>
<evidence type="ECO:0000313" key="1">
    <source>
        <dbReference type="EMBL" id="KAG5599518.1"/>
    </source>
</evidence>
<reference evidence="1 2" key="1">
    <citation type="submission" date="2020-09" db="EMBL/GenBank/DDBJ databases">
        <title>De no assembly of potato wild relative species, Solanum commersonii.</title>
        <authorList>
            <person name="Cho K."/>
        </authorList>
    </citation>
    <scope>NUCLEOTIDE SEQUENCE [LARGE SCALE GENOMIC DNA]</scope>
    <source>
        <strain evidence="1">LZ3.2</strain>
        <tissue evidence="1">Leaf</tissue>
    </source>
</reference>
<sequence length="104" mass="12010">MQLYLRIFGLLEKEVLKIKITDLMVCGYWVVMGLARETRESEWTKVYVVLNCCLLVFERNQFDSGHSLLIAITQLSTLAHNPIMSQEPVDILAIFVLFVVVYDN</sequence>
<proteinExistence type="predicted"/>
<organism evidence="1 2">
    <name type="scientific">Solanum commersonii</name>
    <name type="common">Commerson's wild potato</name>
    <name type="synonym">Commerson's nightshade</name>
    <dbReference type="NCBI Taxonomy" id="4109"/>
    <lineage>
        <taxon>Eukaryota</taxon>
        <taxon>Viridiplantae</taxon>
        <taxon>Streptophyta</taxon>
        <taxon>Embryophyta</taxon>
        <taxon>Tracheophyta</taxon>
        <taxon>Spermatophyta</taxon>
        <taxon>Magnoliopsida</taxon>
        <taxon>eudicotyledons</taxon>
        <taxon>Gunneridae</taxon>
        <taxon>Pentapetalae</taxon>
        <taxon>asterids</taxon>
        <taxon>lamiids</taxon>
        <taxon>Solanales</taxon>
        <taxon>Solanaceae</taxon>
        <taxon>Solanoideae</taxon>
        <taxon>Solaneae</taxon>
        <taxon>Solanum</taxon>
    </lineage>
</organism>
<gene>
    <name evidence="1" type="ORF">H5410_030888</name>
</gene>
<dbReference type="EMBL" id="JACXVP010000006">
    <property type="protein sequence ID" value="KAG5599518.1"/>
    <property type="molecule type" value="Genomic_DNA"/>
</dbReference>
<keyword evidence="2" id="KW-1185">Reference proteome</keyword>
<protein>
    <submittedName>
        <fullName evidence="1">Uncharacterized protein</fullName>
    </submittedName>
</protein>
<accession>A0A9J5YKN5</accession>
<comment type="caution">
    <text evidence="1">The sequence shown here is derived from an EMBL/GenBank/DDBJ whole genome shotgun (WGS) entry which is preliminary data.</text>
</comment>
<dbReference type="AlphaFoldDB" id="A0A9J5YKN5"/>